<dbReference type="STRING" id="1577474.GA0111570_101141"/>
<reference evidence="1" key="1">
    <citation type="submission" date="2016-06" db="EMBL/GenBank/DDBJ databases">
        <authorList>
            <person name="Olsen C.W."/>
            <person name="Carey S."/>
            <person name="Hinshaw L."/>
            <person name="Karasin A.I."/>
        </authorList>
    </citation>
    <scope>NUCLEOTIDE SEQUENCE [LARGE SCALE GENOMIC DNA]</scope>
    <source>
        <strain evidence="1">LZ-22</strain>
    </source>
</reference>
<organism evidence="1 2">
    <name type="scientific">Raineyella antarctica</name>
    <dbReference type="NCBI Taxonomy" id="1577474"/>
    <lineage>
        <taxon>Bacteria</taxon>
        <taxon>Bacillati</taxon>
        <taxon>Actinomycetota</taxon>
        <taxon>Actinomycetes</taxon>
        <taxon>Propionibacteriales</taxon>
        <taxon>Propionibacteriaceae</taxon>
        <taxon>Raineyella</taxon>
    </lineage>
</organism>
<dbReference type="Proteomes" id="UP000199086">
    <property type="component" value="Unassembled WGS sequence"/>
</dbReference>
<evidence type="ECO:0000313" key="1">
    <source>
        <dbReference type="EMBL" id="SDB79870.1"/>
    </source>
</evidence>
<keyword evidence="2" id="KW-1185">Reference proteome</keyword>
<dbReference type="EMBL" id="FMYF01000001">
    <property type="protein sequence ID" value="SDB79870.1"/>
    <property type="molecule type" value="Genomic_DNA"/>
</dbReference>
<dbReference type="AlphaFoldDB" id="A0A1G6GD26"/>
<evidence type="ECO:0000313" key="2">
    <source>
        <dbReference type="Proteomes" id="UP000199086"/>
    </source>
</evidence>
<proteinExistence type="predicted"/>
<keyword evidence="1" id="KW-0808">Transferase</keyword>
<dbReference type="CDD" id="cd00761">
    <property type="entry name" value="Glyco_tranf_GTA_type"/>
    <property type="match status" value="1"/>
</dbReference>
<dbReference type="Gene3D" id="3.90.550.10">
    <property type="entry name" value="Spore Coat Polysaccharide Biosynthesis Protein SpsA, Chain A"/>
    <property type="match status" value="1"/>
</dbReference>
<gene>
    <name evidence="1" type="ORF">GA0111570_101141</name>
</gene>
<sequence>MVLKSFVTAVLPGDSLDRLRAGRNRVALFAERYGRRQRAINAAITVPGLQRRTRVAGSVWGVCMARNEEDIIGHSVRHMLDQGLDGVIVVDNMSTDTTPAILRGLAAQDARIHVGSDTQAAFHQGGKTSYLSHLAWRAGADWVVPFDADELWFAPGMTVKEFLVGLPSAQDMVWCDFRNVYPLPEDGRIALDSGNAVQVDRSESSWFRIAFRSRRWVWVGEGNHALRDHPGIPVRGLHMLHYSYRSLVQYSRKASQGVAALEAAGKGKDVAVHWRGWEELGENERESRWLGYLSGEEGSTDGAFVRGDRVVLADPSVWRRWDPNGELQVRV</sequence>
<dbReference type="Pfam" id="PF13704">
    <property type="entry name" value="Glyco_tranf_2_4"/>
    <property type="match status" value="1"/>
</dbReference>
<name>A0A1G6GD26_9ACTN</name>
<dbReference type="InterPro" id="IPR029044">
    <property type="entry name" value="Nucleotide-diphossugar_trans"/>
</dbReference>
<dbReference type="SUPFAM" id="SSF53448">
    <property type="entry name" value="Nucleotide-diphospho-sugar transferases"/>
    <property type="match status" value="1"/>
</dbReference>
<protein>
    <submittedName>
        <fullName evidence="1">Glycosyltransferase involved in cell wall bisynthesis</fullName>
    </submittedName>
</protein>
<dbReference type="GO" id="GO:0016740">
    <property type="term" value="F:transferase activity"/>
    <property type="evidence" value="ECO:0007669"/>
    <property type="project" value="UniProtKB-KW"/>
</dbReference>
<accession>A0A1G6GD26</accession>